<comment type="function">
    <text evidence="8">Hydrolyzes ribosome-free peptidyl-tRNAs (with 1 or more amino acids incorporated), which drop off the ribosome during protein synthesis, or as a result of ribosome stalling.</text>
</comment>
<comment type="catalytic activity">
    <reaction evidence="6 8 9">
        <text>an N-acyl-L-alpha-aminoacyl-tRNA + H2O = an N-acyl-L-amino acid + a tRNA + H(+)</text>
        <dbReference type="Rhea" id="RHEA:54448"/>
        <dbReference type="Rhea" id="RHEA-COMP:10123"/>
        <dbReference type="Rhea" id="RHEA-COMP:13883"/>
        <dbReference type="ChEBI" id="CHEBI:15377"/>
        <dbReference type="ChEBI" id="CHEBI:15378"/>
        <dbReference type="ChEBI" id="CHEBI:59874"/>
        <dbReference type="ChEBI" id="CHEBI:78442"/>
        <dbReference type="ChEBI" id="CHEBI:138191"/>
        <dbReference type="EC" id="3.1.1.29"/>
    </reaction>
</comment>
<evidence type="ECO:0000256" key="2">
    <source>
        <dbReference type="ARBA" id="ARBA00022555"/>
    </source>
</evidence>
<dbReference type="FunFam" id="3.40.50.1470:FF:000001">
    <property type="entry name" value="Peptidyl-tRNA hydrolase"/>
    <property type="match status" value="1"/>
</dbReference>
<gene>
    <name evidence="8" type="primary">pth</name>
    <name evidence="11" type="ORF">IV56_GL000369</name>
</gene>
<dbReference type="PROSITE" id="PS01196">
    <property type="entry name" value="PEPT_TRNA_HYDROL_2"/>
    <property type="match status" value="1"/>
</dbReference>
<evidence type="ECO:0000256" key="3">
    <source>
        <dbReference type="ARBA" id="ARBA00022801"/>
    </source>
</evidence>
<evidence type="ECO:0000256" key="7">
    <source>
        <dbReference type="ARBA" id="ARBA00050038"/>
    </source>
</evidence>
<dbReference type="PATRIC" id="fig|1293598.4.peg.400"/>
<dbReference type="GO" id="GO:0006515">
    <property type="term" value="P:protein quality control for misfolded or incompletely synthesized proteins"/>
    <property type="evidence" value="ECO:0007669"/>
    <property type="project" value="UniProtKB-UniRule"/>
</dbReference>
<evidence type="ECO:0000256" key="6">
    <source>
        <dbReference type="ARBA" id="ARBA00048707"/>
    </source>
</evidence>
<evidence type="ECO:0000256" key="8">
    <source>
        <dbReference type="HAMAP-Rule" id="MF_00083"/>
    </source>
</evidence>
<dbReference type="HAMAP" id="MF_00083">
    <property type="entry name" value="Pept_tRNA_hydro_bact"/>
    <property type="match status" value="1"/>
</dbReference>
<dbReference type="PANTHER" id="PTHR17224:SF1">
    <property type="entry name" value="PEPTIDYL-TRNA HYDROLASE"/>
    <property type="match status" value="1"/>
</dbReference>
<dbReference type="SUPFAM" id="SSF53178">
    <property type="entry name" value="Peptidyl-tRNA hydrolase-like"/>
    <property type="match status" value="1"/>
</dbReference>
<comment type="caution">
    <text evidence="11">The sequence shown here is derived from an EMBL/GenBank/DDBJ whole genome shotgun (WGS) entry which is preliminary data.</text>
</comment>
<evidence type="ECO:0000256" key="1">
    <source>
        <dbReference type="ARBA" id="ARBA00013260"/>
    </source>
</evidence>
<organism evidence="11 12">
    <name type="scientific">Lacticaseibacillus saniviri JCM 17471 = DSM 24301</name>
    <dbReference type="NCBI Taxonomy" id="1293598"/>
    <lineage>
        <taxon>Bacteria</taxon>
        <taxon>Bacillati</taxon>
        <taxon>Bacillota</taxon>
        <taxon>Bacilli</taxon>
        <taxon>Lactobacillales</taxon>
        <taxon>Lactobacillaceae</taxon>
        <taxon>Lacticaseibacillus</taxon>
    </lineage>
</organism>
<comment type="subcellular location">
    <subcellularLocation>
        <location evidence="8">Cytoplasm</location>
    </subcellularLocation>
</comment>
<feature type="binding site" evidence="8">
    <location>
        <position position="76"/>
    </location>
    <ligand>
        <name>tRNA</name>
        <dbReference type="ChEBI" id="CHEBI:17843"/>
    </ligand>
</feature>
<proteinExistence type="inferred from homology"/>
<feature type="binding site" evidence="8">
    <location>
        <position position="74"/>
    </location>
    <ligand>
        <name>tRNA</name>
        <dbReference type="ChEBI" id="CHEBI:17843"/>
    </ligand>
</feature>
<dbReference type="CDD" id="cd00462">
    <property type="entry name" value="PTH"/>
    <property type="match status" value="1"/>
</dbReference>
<reference evidence="11 12" key="1">
    <citation type="journal article" date="2015" name="Genome Announc.">
        <title>Expanding the biotechnology potential of lactobacilli through comparative genomics of 213 strains and associated genera.</title>
        <authorList>
            <person name="Sun Z."/>
            <person name="Harris H.M."/>
            <person name="McCann A."/>
            <person name="Guo C."/>
            <person name="Argimon S."/>
            <person name="Zhang W."/>
            <person name="Yang X."/>
            <person name="Jeffery I.B."/>
            <person name="Cooney J.C."/>
            <person name="Kagawa T.F."/>
            <person name="Liu W."/>
            <person name="Song Y."/>
            <person name="Salvetti E."/>
            <person name="Wrobel A."/>
            <person name="Rasinkangas P."/>
            <person name="Parkhill J."/>
            <person name="Rea M.C."/>
            <person name="O'Sullivan O."/>
            <person name="Ritari J."/>
            <person name="Douillard F.P."/>
            <person name="Paul Ross R."/>
            <person name="Yang R."/>
            <person name="Briner A.E."/>
            <person name="Felis G.E."/>
            <person name="de Vos W.M."/>
            <person name="Barrangou R."/>
            <person name="Klaenhammer T.R."/>
            <person name="Caufield P.W."/>
            <person name="Cui Y."/>
            <person name="Zhang H."/>
            <person name="O'Toole P.W."/>
        </authorList>
    </citation>
    <scope>NUCLEOTIDE SEQUENCE [LARGE SCALE GENOMIC DNA]</scope>
    <source>
        <strain evidence="11 12">DSM 24301</strain>
    </source>
</reference>
<keyword evidence="4 8" id="KW-0694">RNA-binding</keyword>
<dbReference type="GO" id="GO:0005737">
    <property type="term" value="C:cytoplasm"/>
    <property type="evidence" value="ECO:0007669"/>
    <property type="project" value="UniProtKB-SubCell"/>
</dbReference>
<feature type="binding site" evidence="8">
    <location>
        <position position="122"/>
    </location>
    <ligand>
        <name>tRNA</name>
        <dbReference type="ChEBI" id="CHEBI:17843"/>
    </ligand>
</feature>
<keyword evidence="2 8" id="KW-0820">tRNA-binding</keyword>
<dbReference type="InterPro" id="IPR036416">
    <property type="entry name" value="Pept_tRNA_hydro_sf"/>
</dbReference>
<feature type="binding site" evidence="8">
    <location>
        <position position="24"/>
    </location>
    <ligand>
        <name>tRNA</name>
        <dbReference type="ChEBI" id="CHEBI:17843"/>
    </ligand>
</feature>
<evidence type="ECO:0000256" key="9">
    <source>
        <dbReference type="RuleBase" id="RU000673"/>
    </source>
</evidence>
<keyword evidence="12" id="KW-1185">Reference proteome</keyword>
<evidence type="ECO:0000313" key="11">
    <source>
        <dbReference type="EMBL" id="KRO17249.1"/>
    </source>
</evidence>
<dbReference type="InterPro" id="IPR001328">
    <property type="entry name" value="Pept_tRNA_hydro"/>
</dbReference>
<dbReference type="Pfam" id="PF01195">
    <property type="entry name" value="Pept_tRNA_hydro"/>
    <property type="match status" value="1"/>
</dbReference>
<name>A0A0R2MUQ1_9LACO</name>
<dbReference type="EC" id="3.1.1.29" evidence="1 8"/>
<dbReference type="NCBIfam" id="TIGR00447">
    <property type="entry name" value="pth"/>
    <property type="match status" value="1"/>
</dbReference>
<dbReference type="Proteomes" id="UP000050969">
    <property type="component" value="Unassembled WGS sequence"/>
</dbReference>
<evidence type="ECO:0000256" key="5">
    <source>
        <dbReference type="ARBA" id="ARBA00038063"/>
    </source>
</evidence>
<comment type="similarity">
    <text evidence="5 8 10">Belongs to the PTH family.</text>
</comment>
<feature type="site" description="Stabilizes the basic form of H active site to accept a proton" evidence="8">
    <location>
        <position position="101"/>
    </location>
</feature>
<dbReference type="GO" id="GO:0004045">
    <property type="term" value="F:peptidyl-tRNA hydrolase activity"/>
    <property type="evidence" value="ECO:0007669"/>
    <property type="project" value="UniProtKB-UniRule"/>
</dbReference>
<dbReference type="Gene3D" id="3.40.50.1470">
    <property type="entry name" value="Peptidyl-tRNA hydrolase"/>
    <property type="match status" value="1"/>
</dbReference>
<dbReference type="PANTHER" id="PTHR17224">
    <property type="entry name" value="PEPTIDYL-TRNA HYDROLASE"/>
    <property type="match status" value="1"/>
</dbReference>
<evidence type="ECO:0000313" key="12">
    <source>
        <dbReference type="Proteomes" id="UP000050969"/>
    </source>
</evidence>
<comment type="subunit">
    <text evidence="8">Monomer.</text>
</comment>
<keyword evidence="8" id="KW-0963">Cytoplasm</keyword>
<dbReference type="PROSITE" id="PS01195">
    <property type="entry name" value="PEPT_TRNA_HYDROL_1"/>
    <property type="match status" value="1"/>
</dbReference>
<sequence>MSNHCEGKEIVKMIIGLGNPGSQYAKTKHNIGFMMIDELASRLNVAVTKHEFDAATGTTMVNGEKVFLVKPQTFMNTSGRAVGQLMAYYQIQPDEIMVVQDDMDMPMGQLRFRTQGSAGGHNGIKDIINVLGTKEFGRLKIGIQHPKKQKVVDWVLTPFSSTDQPLIDEGITTGANALEDWIGGSSLPDLMNKYN</sequence>
<comment type="function">
    <text evidence="8">Catalyzes the release of premature peptidyl moieties from peptidyl-tRNA molecules trapped in stalled 50S ribosomal subunits, and thus maintains levels of free tRNAs and 50S ribosomes.</text>
</comment>
<accession>A0A0R2MUQ1</accession>
<dbReference type="GO" id="GO:0000049">
    <property type="term" value="F:tRNA binding"/>
    <property type="evidence" value="ECO:0007669"/>
    <property type="project" value="UniProtKB-UniRule"/>
</dbReference>
<evidence type="ECO:0000256" key="4">
    <source>
        <dbReference type="ARBA" id="ARBA00022884"/>
    </source>
</evidence>
<dbReference type="EMBL" id="JQCE01000020">
    <property type="protein sequence ID" value="KRO17249.1"/>
    <property type="molecule type" value="Genomic_DNA"/>
</dbReference>
<dbReference type="STRING" id="1293598.IV56_GL000369"/>
<evidence type="ECO:0000256" key="10">
    <source>
        <dbReference type="RuleBase" id="RU004320"/>
    </source>
</evidence>
<dbReference type="AlphaFoldDB" id="A0A0R2MUQ1"/>
<dbReference type="GO" id="GO:0072344">
    <property type="term" value="P:rescue of stalled ribosome"/>
    <property type="evidence" value="ECO:0007669"/>
    <property type="project" value="UniProtKB-UniRule"/>
</dbReference>
<protein>
    <recommendedName>
        <fullName evidence="7 8">Peptidyl-tRNA hydrolase</fullName>
        <shortName evidence="8">Pth</shortName>
        <ecNumber evidence="1 8">3.1.1.29</ecNumber>
    </recommendedName>
</protein>
<dbReference type="InterPro" id="IPR018171">
    <property type="entry name" value="Pept_tRNA_hydro_CS"/>
</dbReference>
<feature type="active site" description="Proton acceptor" evidence="8">
    <location>
        <position position="29"/>
    </location>
</feature>
<keyword evidence="3 8" id="KW-0378">Hydrolase</keyword>
<feature type="site" description="Discriminates between blocked and unblocked aminoacyl-tRNA" evidence="8">
    <location>
        <position position="19"/>
    </location>
</feature>